<feature type="signal peptide" evidence="1">
    <location>
        <begin position="1"/>
        <end position="19"/>
    </location>
</feature>
<dbReference type="EMBL" id="JARKIB010000038">
    <property type="protein sequence ID" value="KAJ7760021.1"/>
    <property type="molecule type" value="Genomic_DNA"/>
</dbReference>
<keyword evidence="3" id="KW-1185">Reference proteome</keyword>
<name>A0AAD7JD95_9AGAR</name>
<reference evidence="2" key="1">
    <citation type="submission" date="2023-03" db="EMBL/GenBank/DDBJ databases">
        <title>Massive genome expansion in bonnet fungi (Mycena s.s.) driven by repeated elements and novel gene families across ecological guilds.</title>
        <authorList>
            <consortium name="Lawrence Berkeley National Laboratory"/>
            <person name="Harder C.B."/>
            <person name="Miyauchi S."/>
            <person name="Viragh M."/>
            <person name="Kuo A."/>
            <person name="Thoen E."/>
            <person name="Andreopoulos B."/>
            <person name="Lu D."/>
            <person name="Skrede I."/>
            <person name="Drula E."/>
            <person name="Henrissat B."/>
            <person name="Morin E."/>
            <person name="Kohler A."/>
            <person name="Barry K."/>
            <person name="LaButti K."/>
            <person name="Morin E."/>
            <person name="Salamov A."/>
            <person name="Lipzen A."/>
            <person name="Mereny Z."/>
            <person name="Hegedus B."/>
            <person name="Baldrian P."/>
            <person name="Stursova M."/>
            <person name="Weitz H."/>
            <person name="Taylor A."/>
            <person name="Grigoriev I.V."/>
            <person name="Nagy L.G."/>
            <person name="Martin F."/>
            <person name="Kauserud H."/>
        </authorList>
    </citation>
    <scope>NUCLEOTIDE SEQUENCE</scope>
    <source>
        <strain evidence="2">CBHHK182m</strain>
    </source>
</reference>
<dbReference type="Proteomes" id="UP001215598">
    <property type="component" value="Unassembled WGS sequence"/>
</dbReference>
<protein>
    <submittedName>
        <fullName evidence="2">Uncharacterized protein</fullName>
    </submittedName>
</protein>
<keyword evidence="1" id="KW-0732">Signal</keyword>
<accession>A0AAD7JD95</accession>
<evidence type="ECO:0000313" key="2">
    <source>
        <dbReference type="EMBL" id="KAJ7760021.1"/>
    </source>
</evidence>
<feature type="chain" id="PRO_5042193421" evidence="1">
    <location>
        <begin position="20"/>
        <end position="188"/>
    </location>
</feature>
<dbReference type="AlphaFoldDB" id="A0AAD7JD95"/>
<organism evidence="2 3">
    <name type="scientific">Mycena metata</name>
    <dbReference type="NCBI Taxonomy" id="1033252"/>
    <lineage>
        <taxon>Eukaryota</taxon>
        <taxon>Fungi</taxon>
        <taxon>Dikarya</taxon>
        <taxon>Basidiomycota</taxon>
        <taxon>Agaricomycotina</taxon>
        <taxon>Agaricomycetes</taxon>
        <taxon>Agaricomycetidae</taxon>
        <taxon>Agaricales</taxon>
        <taxon>Marasmiineae</taxon>
        <taxon>Mycenaceae</taxon>
        <taxon>Mycena</taxon>
    </lineage>
</organism>
<evidence type="ECO:0000256" key="1">
    <source>
        <dbReference type="SAM" id="SignalP"/>
    </source>
</evidence>
<gene>
    <name evidence="2" type="ORF">B0H16DRAFT_1456733</name>
</gene>
<comment type="caution">
    <text evidence="2">The sequence shown here is derived from an EMBL/GenBank/DDBJ whole genome shotgun (WGS) entry which is preliminary data.</text>
</comment>
<sequence>MFMNLSCALSILLSPNAFGFLVRRDLYHQPSHKSTRLFPAPAIVDLSLPRASRNGIQELLTMLVHRERKWYIVTEGSGAPRTTSAYLPTWTQRKCIPKPYESMTVYTLIYHRHPVLQDKPRGGEHNRTTAKGMELGNDIGFSRKKLGYDLAAFLENPGFHLRISEFTYSGGCIPERRKWAEILRFDRF</sequence>
<proteinExistence type="predicted"/>
<evidence type="ECO:0000313" key="3">
    <source>
        <dbReference type="Proteomes" id="UP001215598"/>
    </source>
</evidence>